<gene>
    <name evidence="1" type="ORF">F4820DRAFT_471058</name>
</gene>
<reference evidence="1 2" key="1">
    <citation type="journal article" date="2022" name="New Phytol.">
        <title>Ecological generalism drives hyperdiversity of secondary metabolite gene clusters in xylarialean endophytes.</title>
        <authorList>
            <person name="Franco M.E.E."/>
            <person name="Wisecaver J.H."/>
            <person name="Arnold A.E."/>
            <person name="Ju Y.M."/>
            <person name="Slot J.C."/>
            <person name="Ahrendt S."/>
            <person name="Moore L.P."/>
            <person name="Eastman K.E."/>
            <person name="Scott K."/>
            <person name="Konkel Z."/>
            <person name="Mondo S.J."/>
            <person name="Kuo A."/>
            <person name="Hayes R.D."/>
            <person name="Haridas S."/>
            <person name="Andreopoulos B."/>
            <person name="Riley R."/>
            <person name="LaButti K."/>
            <person name="Pangilinan J."/>
            <person name="Lipzen A."/>
            <person name="Amirebrahimi M."/>
            <person name="Yan J."/>
            <person name="Adam C."/>
            <person name="Keymanesh K."/>
            <person name="Ng V."/>
            <person name="Louie K."/>
            <person name="Northen T."/>
            <person name="Drula E."/>
            <person name="Henrissat B."/>
            <person name="Hsieh H.M."/>
            <person name="Youens-Clark K."/>
            <person name="Lutzoni F."/>
            <person name="Miadlikowska J."/>
            <person name="Eastwood D.C."/>
            <person name="Hamelin R.C."/>
            <person name="Grigoriev I.V."/>
            <person name="U'Ren J.M."/>
        </authorList>
    </citation>
    <scope>NUCLEOTIDE SEQUENCE [LARGE SCALE GENOMIC DNA]</scope>
    <source>
        <strain evidence="1 2">CBS 119005</strain>
    </source>
</reference>
<organism evidence="1 2">
    <name type="scientific">Hypoxylon rubiginosum</name>
    <dbReference type="NCBI Taxonomy" id="110542"/>
    <lineage>
        <taxon>Eukaryota</taxon>
        <taxon>Fungi</taxon>
        <taxon>Dikarya</taxon>
        <taxon>Ascomycota</taxon>
        <taxon>Pezizomycotina</taxon>
        <taxon>Sordariomycetes</taxon>
        <taxon>Xylariomycetidae</taxon>
        <taxon>Xylariales</taxon>
        <taxon>Hypoxylaceae</taxon>
        <taxon>Hypoxylon</taxon>
    </lineage>
</organism>
<sequence length="377" mass="40708">MSSTKDSTVAFAFDIDGVLVKGKKPIPGARETIQLLQGLRIPFIFLTNGGGHTEEAHVAKLGQRLDLTLGAKQFVQSHTPFLDLVPKYGEKTVLVLGGLGQQIRDLAHAYGFKNVVTSSDIMAACEHVHPFPEMTRDHHSEHGRSSSLDTPLGSTQIAAILVWTSPRDWCLDLQVATDLLLSDAGVIGTRSPANGDDALPNSGFQRGGQPELFFCNPDFEWSTEHEHPRFAQGAFREALKGVWRQATGGRAELEYNLLGKPTAATYRYGERVLREYAAGAPDAPSQRASAIDTVYMVGDNPESDIVGANSYQSPHGIAWKSILVETGVYKANSVPSHKPYHTAPNVAAAVEWALKREGVTAVEDSGCSLQHANGAAQ</sequence>
<accession>A0ACB9YXA6</accession>
<evidence type="ECO:0000313" key="1">
    <source>
        <dbReference type="EMBL" id="KAI4863838.1"/>
    </source>
</evidence>
<protein>
    <submittedName>
        <fullName evidence="1">HAD-superfamily hydrolase</fullName>
    </submittedName>
</protein>
<name>A0ACB9YXA6_9PEZI</name>
<dbReference type="EMBL" id="MU393496">
    <property type="protein sequence ID" value="KAI4863838.1"/>
    <property type="molecule type" value="Genomic_DNA"/>
</dbReference>
<evidence type="ECO:0000313" key="2">
    <source>
        <dbReference type="Proteomes" id="UP001497700"/>
    </source>
</evidence>
<keyword evidence="2" id="KW-1185">Reference proteome</keyword>
<keyword evidence="1" id="KW-0378">Hydrolase</keyword>
<dbReference type="Proteomes" id="UP001497700">
    <property type="component" value="Unassembled WGS sequence"/>
</dbReference>
<comment type="caution">
    <text evidence="1">The sequence shown here is derived from an EMBL/GenBank/DDBJ whole genome shotgun (WGS) entry which is preliminary data.</text>
</comment>
<proteinExistence type="predicted"/>